<dbReference type="Proteomes" id="UP000281406">
    <property type="component" value="Unassembled WGS sequence"/>
</dbReference>
<name>A0A3N0Y188_ANAGA</name>
<keyword evidence="2" id="KW-1185">Reference proteome</keyword>
<dbReference type="OrthoDB" id="8923829at2759"/>
<comment type="caution">
    <text evidence="1">The sequence shown here is derived from an EMBL/GenBank/DDBJ whole genome shotgun (WGS) entry which is preliminary data.</text>
</comment>
<keyword evidence="1" id="KW-0808">Transferase</keyword>
<evidence type="ECO:0000313" key="2">
    <source>
        <dbReference type="Proteomes" id="UP000281406"/>
    </source>
</evidence>
<dbReference type="SUPFAM" id="SSF52540">
    <property type="entry name" value="P-loop containing nucleoside triphosphate hydrolases"/>
    <property type="match status" value="1"/>
</dbReference>
<dbReference type="AlphaFoldDB" id="A0A3N0Y188"/>
<dbReference type="GO" id="GO:0016740">
    <property type="term" value="F:transferase activity"/>
    <property type="evidence" value="ECO:0007669"/>
    <property type="project" value="UniProtKB-KW"/>
</dbReference>
<proteinExistence type="predicted"/>
<dbReference type="InterPro" id="IPR027417">
    <property type="entry name" value="P-loop_NTPase"/>
</dbReference>
<evidence type="ECO:0000313" key="1">
    <source>
        <dbReference type="EMBL" id="ROL03916.1"/>
    </source>
</evidence>
<gene>
    <name evidence="1" type="ORF">DPX16_23351</name>
</gene>
<reference evidence="1 2" key="1">
    <citation type="submission" date="2018-10" db="EMBL/GenBank/DDBJ databases">
        <title>Genome assembly for a Yunnan-Guizhou Plateau 3E fish, Anabarilius grahami (Regan), and its evolutionary and genetic applications.</title>
        <authorList>
            <person name="Jiang W."/>
        </authorList>
    </citation>
    <scope>NUCLEOTIDE SEQUENCE [LARGE SCALE GENOMIC DNA]</scope>
    <source>
        <strain evidence="1">AG-KIZ</strain>
        <tissue evidence="1">Muscle</tissue>
    </source>
</reference>
<dbReference type="Gene3D" id="3.40.50.300">
    <property type="entry name" value="P-loop containing nucleotide triphosphate hydrolases"/>
    <property type="match status" value="1"/>
</dbReference>
<organism evidence="1 2">
    <name type="scientific">Anabarilius grahami</name>
    <name type="common">Kanglang fish</name>
    <name type="synonym">Barilius grahami</name>
    <dbReference type="NCBI Taxonomy" id="495550"/>
    <lineage>
        <taxon>Eukaryota</taxon>
        <taxon>Metazoa</taxon>
        <taxon>Chordata</taxon>
        <taxon>Craniata</taxon>
        <taxon>Vertebrata</taxon>
        <taxon>Euteleostomi</taxon>
        <taxon>Actinopterygii</taxon>
        <taxon>Neopterygii</taxon>
        <taxon>Teleostei</taxon>
        <taxon>Ostariophysi</taxon>
        <taxon>Cypriniformes</taxon>
        <taxon>Xenocyprididae</taxon>
        <taxon>Xenocypridinae</taxon>
        <taxon>Xenocypridinae incertae sedis</taxon>
        <taxon>Anabarilius</taxon>
    </lineage>
</organism>
<accession>A0A3N0Y188</accession>
<dbReference type="EMBL" id="RJVU01054598">
    <property type="protein sequence ID" value="ROL03916.1"/>
    <property type="molecule type" value="Genomic_DNA"/>
</dbReference>
<sequence length="80" mass="9115">MEKELLSYEEAIKRAGDALHRFPLKDVQGIPLMSTIADNWQSIWEFCPDPSDLLISTYPKAGWDVAGLLWFQFSLSENSP</sequence>
<protein>
    <submittedName>
        <fullName evidence="1">Sulfotransferase 1C2</fullName>
    </submittedName>
</protein>